<gene>
    <name evidence="1" type="ORF">SAMN02927903_02859</name>
</gene>
<sequence length="256" mass="29140">MLVFWSLFSLVAPAQVTMVSGNFEQLVADAFVGHDNFGFRYFIKNNVFCKQKSGVTLEYKNLALGKITRVDLRNPLQIVLFYEGFNTAVLVDNQLNETHRINFSKNATPIVASAVAMASGNRLWIFNTLSQKVGLFDYLRNELRELTVPFTGKVSVYESDFNHFHWIDDQGNHYATDVYGKITTFEPMAGIQQFVLANDAWLLYAKDGKIYARTAKNDKSETLPIGEKTFKSFHYQAQILSIFTEQGITNYKITLP</sequence>
<evidence type="ECO:0000313" key="1">
    <source>
        <dbReference type="EMBL" id="SCY91222.1"/>
    </source>
</evidence>
<dbReference type="EMBL" id="FMVF01000016">
    <property type="protein sequence ID" value="SCY91222.1"/>
    <property type="molecule type" value="Genomic_DNA"/>
</dbReference>
<proteinExistence type="predicted"/>
<organism evidence="1 2">
    <name type="scientific">Flavobacterium caeni</name>
    <dbReference type="NCBI Taxonomy" id="490189"/>
    <lineage>
        <taxon>Bacteria</taxon>
        <taxon>Pseudomonadati</taxon>
        <taxon>Bacteroidota</taxon>
        <taxon>Flavobacteriia</taxon>
        <taxon>Flavobacteriales</taxon>
        <taxon>Flavobacteriaceae</taxon>
        <taxon>Flavobacterium</taxon>
    </lineage>
</organism>
<dbReference type="AlphaFoldDB" id="A0A1G5JS08"/>
<reference evidence="1 2" key="1">
    <citation type="submission" date="2016-10" db="EMBL/GenBank/DDBJ databases">
        <authorList>
            <person name="de Groot N.N."/>
        </authorList>
    </citation>
    <scope>NUCLEOTIDE SEQUENCE [LARGE SCALE GENOMIC DNA]</scope>
    <source>
        <strain evidence="1 2">CGMCC 1.7031</strain>
    </source>
</reference>
<protein>
    <submittedName>
        <fullName evidence="1">Uncharacterized protein</fullName>
    </submittedName>
</protein>
<dbReference type="RefSeq" id="WP_139149678.1">
    <property type="nucleotide sequence ID" value="NZ_FMVF01000016.1"/>
</dbReference>
<evidence type="ECO:0000313" key="2">
    <source>
        <dbReference type="Proteomes" id="UP000199354"/>
    </source>
</evidence>
<accession>A0A1G5JS08</accession>
<dbReference type="Proteomes" id="UP000199354">
    <property type="component" value="Unassembled WGS sequence"/>
</dbReference>
<keyword evidence="2" id="KW-1185">Reference proteome</keyword>
<name>A0A1G5JS08_9FLAO</name>
<dbReference type="STRING" id="490189.SAMN02927903_02859"/>
<dbReference type="OrthoDB" id="1143207at2"/>